<dbReference type="Proteomes" id="UP001162834">
    <property type="component" value="Chromosome"/>
</dbReference>
<accession>A0A9E6Y1F3</accession>
<name>A0A9E6Y1F3_9ACTN</name>
<dbReference type="InterPro" id="IPR036291">
    <property type="entry name" value="NAD(P)-bd_dom_sf"/>
</dbReference>
<evidence type="ECO:0008006" key="3">
    <source>
        <dbReference type="Google" id="ProtNLM"/>
    </source>
</evidence>
<dbReference type="SUPFAM" id="SSF51735">
    <property type="entry name" value="NAD(P)-binding Rossmann-fold domains"/>
    <property type="match status" value="1"/>
</dbReference>
<dbReference type="RefSeq" id="WP_259312200.1">
    <property type="nucleotide sequence ID" value="NZ_CP087164.1"/>
</dbReference>
<gene>
    <name evidence="1" type="ORF">DSM104329_04593</name>
</gene>
<dbReference type="Gene3D" id="3.40.50.720">
    <property type="entry name" value="NAD(P)-binding Rossmann-like Domain"/>
    <property type="match status" value="1"/>
</dbReference>
<proteinExistence type="predicted"/>
<dbReference type="EMBL" id="CP087164">
    <property type="protein sequence ID" value="UGS38170.1"/>
    <property type="molecule type" value="Genomic_DNA"/>
</dbReference>
<keyword evidence="2" id="KW-1185">Reference proteome</keyword>
<protein>
    <recommendedName>
        <fullName evidence="3">NAD-dependent epimerase/dehydratase domain-containing protein</fullName>
    </recommendedName>
</protein>
<evidence type="ECO:0000313" key="2">
    <source>
        <dbReference type="Proteomes" id="UP001162834"/>
    </source>
</evidence>
<dbReference type="InterPro" id="IPR050177">
    <property type="entry name" value="Lipid_A_modif_metabolic_enz"/>
</dbReference>
<sequence>MRGTERHPYSSHKAKVEDLLREVLAGQATQAYVFRPSIVGGPDALMLIEQIPYMRIGERLPVAVRSLFDSVPILKPVIPDPGVPFQLVHHDDVASALRAAVVGRGDAGSYNLAGPGEVTLSDLARELGWYSVAVPDLAVDAAAEVVARLPFLPAEATWIEAVRTPVIMSTAKARRELSWRPRHDARETLHATVAAAREDLEA</sequence>
<evidence type="ECO:0000313" key="1">
    <source>
        <dbReference type="EMBL" id="UGS38170.1"/>
    </source>
</evidence>
<dbReference type="AlphaFoldDB" id="A0A9E6Y1F3"/>
<organism evidence="1 2">
    <name type="scientific">Capillimicrobium parvum</name>
    <dbReference type="NCBI Taxonomy" id="2884022"/>
    <lineage>
        <taxon>Bacteria</taxon>
        <taxon>Bacillati</taxon>
        <taxon>Actinomycetota</taxon>
        <taxon>Thermoleophilia</taxon>
        <taxon>Solirubrobacterales</taxon>
        <taxon>Capillimicrobiaceae</taxon>
        <taxon>Capillimicrobium</taxon>
    </lineage>
</organism>
<reference evidence="1" key="1">
    <citation type="journal article" date="2022" name="Int. J. Syst. Evol. Microbiol.">
        <title>Pseudomonas aegrilactucae sp. nov. and Pseudomonas morbosilactucae sp. nov., pathogens causing bacterial rot of lettuce in Japan.</title>
        <authorList>
            <person name="Sawada H."/>
            <person name="Fujikawa T."/>
            <person name="Satou M."/>
        </authorList>
    </citation>
    <scope>NUCLEOTIDE SEQUENCE</scope>
    <source>
        <strain evidence="1">0166_1</strain>
    </source>
</reference>
<dbReference type="PANTHER" id="PTHR43245">
    <property type="entry name" value="BIFUNCTIONAL POLYMYXIN RESISTANCE PROTEIN ARNA"/>
    <property type="match status" value="1"/>
</dbReference>
<dbReference type="KEGG" id="sbae:DSM104329_04593"/>